<name>A0A4Y9F544_9MICC</name>
<organism evidence="2 3">
    <name type="scientific">Rothia nasimurium</name>
    <dbReference type="NCBI Taxonomy" id="85336"/>
    <lineage>
        <taxon>Bacteria</taxon>
        <taxon>Bacillati</taxon>
        <taxon>Actinomycetota</taxon>
        <taxon>Actinomycetes</taxon>
        <taxon>Micrococcales</taxon>
        <taxon>Micrococcaceae</taxon>
        <taxon>Rothia</taxon>
    </lineage>
</organism>
<evidence type="ECO:0000313" key="2">
    <source>
        <dbReference type="EMBL" id="TFU23399.1"/>
    </source>
</evidence>
<protein>
    <submittedName>
        <fullName evidence="2">Uncharacterized protein</fullName>
    </submittedName>
</protein>
<evidence type="ECO:0000256" key="1">
    <source>
        <dbReference type="SAM" id="Phobius"/>
    </source>
</evidence>
<proteinExistence type="predicted"/>
<dbReference type="AlphaFoldDB" id="A0A4Y9F544"/>
<dbReference type="OrthoDB" id="4807612at2"/>
<dbReference type="EMBL" id="SPQC01000008">
    <property type="protein sequence ID" value="TFU23399.1"/>
    <property type="molecule type" value="Genomic_DNA"/>
</dbReference>
<feature type="transmembrane region" description="Helical" evidence="1">
    <location>
        <begin position="6"/>
        <end position="25"/>
    </location>
</feature>
<dbReference type="RefSeq" id="WP_135011588.1">
    <property type="nucleotide sequence ID" value="NZ_JADGLK010000008.1"/>
</dbReference>
<dbReference type="STRING" id="85336.A7979_04560"/>
<comment type="caution">
    <text evidence="2">The sequence shown here is derived from an EMBL/GenBank/DDBJ whole genome shotgun (WGS) entry which is preliminary data.</text>
</comment>
<evidence type="ECO:0000313" key="3">
    <source>
        <dbReference type="Proteomes" id="UP000297951"/>
    </source>
</evidence>
<keyword evidence="1" id="KW-1133">Transmembrane helix</keyword>
<dbReference type="Proteomes" id="UP000297951">
    <property type="component" value="Unassembled WGS sequence"/>
</dbReference>
<accession>A0A4Y9F544</accession>
<keyword evidence="1" id="KW-0472">Membrane</keyword>
<gene>
    <name evidence="2" type="ORF">E4U03_03405</name>
</gene>
<keyword evidence="1" id="KW-0812">Transmembrane</keyword>
<sequence>MEFLIGLVPSIGAGLVLYFILRWMNRADSTERAARQDTEKDAEAWYRSVKNADGTRDPFGTSETK</sequence>
<reference evidence="2 3" key="1">
    <citation type="submission" date="2019-03" db="EMBL/GenBank/DDBJ databases">
        <title>Diversity of the mouse oral microbiome.</title>
        <authorList>
            <person name="Joseph S."/>
            <person name="Aduse-Opoku J."/>
            <person name="Curtis M."/>
            <person name="Wade W."/>
            <person name="Hashim A."/>
        </authorList>
    </citation>
    <scope>NUCLEOTIDE SEQUENCE [LARGE SCALE GENOMIC DNA]</scope>
    <source>
        <strain evidence="3">irhom_31</strain>
    </source>
</reference>